<evidence type="ECO:0000313" key="2">
    <source>
        <dbReference type="EMBL" id="BCY29049.1"/>
    </source>
</evidence>
<accession>A0ABM7S8G5</accession>
<keyword evidence="1" id="KW-0472">Membrane</keyword>
<dbReference type="EMBL" id="AP024749">
    <property type="protein sequence ID" value="BCY29049.1"/>
    <property type="molecule type" value="Genomic_DNA"/>
</dbReference>
<name>A0ABM7S8G5_9FLAO</name>
<gene>
    <name evidence="2" type="ORF">KK2020170_19170</name>
</gene>
<organism evidence="2 3">
    <name type="scientific">Flavobacterium okayamense</name>
    <dbReference type="NCBI Taxonomy" id="2830782"/>
    <lineage>
        <taxon>Bacteria</taxon>
        <taxon>Pseudomonadati</taxon>
        <taxon>Bacteroidota</taxon>
        <taxon>Flavobacteriia</taxon>
        <taxon>Flavobacteriales</taxon>
        <taxon>Flavobacteriaceae</taxon>
        <taxon>Flavobacterium</taxon>
    </lineage>
</organism>
<feature type="transmembrane region" description="Helical" evidence="1">
    <location>
        <begin position="53"/>
        <end position="74"/>
    </location>
</feature>
<feature type="transmembrane region" description="Helical" evidence="1">
    <location>
        <begin position="18"/>
        <end position="41"/>
    </location>
</feature>
<protein>
    <submittedName>
        <fullName evidence="2">Uncharacterized protein</fullName>
    </submittedName>
</protein>
<reference evidence="2 3" key="1">
    <citation type="submission" date="2021-06" db="EMBL/GenBank/DDBJ databases">
        <title>Whole genome sequences of Flavobacterium sp. KK2020170 and assembly.</title>
        <authorList>
            <person name="Kitahara K."/>
            <person name="Miyoshi S."/>
            <person name="Uesaka K."/>
        </authorList>
    </citation>
    <scope>NUCLEOTIDE SEQUENCE [LARGE SCALE GENOMIC DNA]</scope>
    <source>
        <strain evidence="2 3">KK2020170</strain>
    </source>
</reference>
<keyword evidence="1" id="KW-1133">Transmembrane helix</keyword>
<dbReference type="Proteomes" id="UP000825258">
    <property type="component" value="Chromosome"/>
</dbReference>
<sequence>MNIYYFICLVKRNEMKEILMSLSAIVAVISAIVFFIGLIMLFFKKSHKLGLKLISYSAITFLIGFSTCAATFTLNLH</sequence>
<proteinExistence type="predicted"/>
<keyword evidence="3" id="KW-1185">Reference proteome</keyword>
<evidence type="ECO:0000313" key="3">
    <source>
        <dbReference type="Proteomes" id="UP000825258"/>
    </source>
</evidence>
<evidence type="ECO:0000256" key="1">
    <source>
        <dbReference type="SAM" id="Phobius"/>
    </source>
</evidence>
<keyword evidence="1" id="KW-0812">Transmembrane</keyword>